<sequence length="103" mass="12352">MMQRFYAFLQQQQQQHHQVTYEEFGLDREEVLQGLAQRDEAMEEALDKVSFERGIFYGYDSDGYLACYRLEMELMGIPTRHMIKEFDRLVAPELHDQIQELID</sequence>
<name>A0A9D4UXP3_ADICA</name>
<reference evidence="1" key="1">
    <citation type="submission" date="2021-01" db="EMBL/GenBank/DDBJ databases">
        <title>Adiantum capillus-veneris genome.</title>
        <authorList>
            <person name="Fang Y."/>
            <person name="Liao Q."/>
        </authorList>
    </citation>
    <scope>NUCLEOTIDE SEQUENCE</scope>
    <source>
        <strain evidence="1">H3</strain>
        <tissue evidence="1">Leaf</tissue>
    </source>
</reference>
<organism evidence="1 2">
    <name type="scientific">Adiantum capillus-veneris</name>
    <name type="common">Maidenhair fern</name>
    <dbReference type="NCBI Taxonomy" id="13818"/>
    <lineage>
        <taxon>Eukaryota</taxon>
        <taxon>Viridiplantae</taxon>
        <taxon>Streptophyta</taxon>
        <taxon>Embryophyta</taxon>
        <taxon>Tracheophyta</taxon>
        <taxon>Polypodiopsida</taxon>
        <taxon>Polypodiidae</taxon>
        <taxon>Polypodiales</taxon>
        <taxon>Pteridineae</taxon>
        <taxon>Pteridaceae</taxon>
        <taxon>Vittarioideae</taxon>
        <taxon>Adiantum</taxon>
    </lineage>
</organism>
<comment type="caution">
    <text evidence="1">The sequence shown here is derived from an EMBL/GenBank/DDBJ whole genome shotgun (WGS) entry which is preliminary data.</text>
</comment>
<evidence type="ECO:0000313" key="2">
    <source>
        <dbReference type="Proteomes" id="UP000886520"/>
    </source>
</evidence>
<gene>
    <name evidence="1" type="ORF">GOP47_0009388</name>
</gene>
<proteinExistence type="predicted"/>
<keyword evidence="2" id="KW-1185">Reference proteome</keyword>
<evidence type="ECO:0000313" key="1">
    <source>
        <dbReference type="EMBL" id="KAI5075312.1"/>
    </source>
</evidence>
<dbReference type="EMBL" id="JABFUD020000009">
    <property type="protein sequence ID" value="KAI5075312.1"/>
    <property type="molecule type" value="Genomic_DNA"/>
</dbReference>
<dbReference type="AlphaFoldDB" id="A0A9D4UXP3"/>
<dbReference type="Proteomes" id="UP000886520">
    <property type="component" value="Chromosome 9"/>
</dbReference>
<feature type="non-terminal residue" evidence="1">
    <location>
        <position position="103"/>
    </location>
</feature>
<accession>A0A9D4UXP3</accession>
<dbReference type="OrthoDB" id="1970935at2759"/>
<protein>
    <submittedName>
        <fullName evidence="1">Uncharacterized protein</fullName>
    </submittedName>
</protein>